<feature type="compositionally biased region" description="Polar residues" evidence="4">
    <location>
        <begin position="515"/>
        <end position="530"/>
    </location>
</feature>
<dbReference type="GO" id="GO:0016477">
    <property type="term" value="P:cell migration"/>
    <property type="evidence" value="ECO:0007669"/>
    <property type="project" value="TreeGrafter"/>
</dbReference>
<dbReference type="CDD" id="cd11873">
    <property type="entry name" value="SH3_CD2AP-like_1"/>
    <property type="match status" value="1"/>
</dbReference>
<dbReference type="STRING" id="7574.A0A1S3KG66"/>
<dbReference type="CDD" id="cd11874">
    <property type="entry name" value="SH3_CD2AP-like_2"/>
    <property type="match status" value="1"/>
</dbReference>
<dbReference type="RefSeq" id="XP_013421482.1">
    <property type="nucleotide sequence ID" value="XM_013566028.1"/>
</dbReference>
<feature type="compositionally biased region" description="Basic and acidic residues" evidence="4">
    <location>
        <begin position="610"/>
        <end position="630"/>
    </location>
</feature>
<dbReference type="Pfam" id="PF00018">
    <property type="entry name" value="SH3_1"/>
    <property type="match status" value="1"/>
</dbReference>
<feature type="region of interest" description="Disordered" evidence="4">
    <location>
        <begin position="193"/>
        <end position="314"/>
    </location>
</feature>
<organism evidence="6 8">
    <name type="scientific">Lingula anatina</name>
    <name type="common">Brachiopod</name>
    <name type="synonym">Lingula unguis</name>
    <dbReference type="NCBI Taxonomy" id="7574"/>
    <lineage>
        <taxon>Eukaryota</taxon>
        <taxon>Metazoa</taxon>
        <taxon>Spiralia</taxon>
        <taxon>Lophotrochozoa</taxon>
        <taxon>Brachiopoda</taxon>
        <taxon>Linguliformea</taxon>
        <taxon>Lingulata</taxon>
        <taxon>Lingulida</taxon>
        <taxon>Linguloidea</taxon>
        <taxon>Lingulidae</taxon>
        <taxon>Lingula</taxon>
    </lineage>
</organism>
<evidence type="ECO:0000259" key="5">
    <source>
        <dbReference type="PROSITE" id="PS50002"/>
    </source>
</evidence>
<feature type="compositionally biased region" description="Basic and acidic residues" evidence="4">
    <location>
        <begin position="300"/>
        <end position="314"/>
    </location>
</feature>
<name>A0A1S3KG66_LINAN</name>
<dbReference type="KEGG" id="lak:106181595"/>
<dbReference type="GO" id="GO:0016301">
    <property type="term" value="F:kinase activity"/>
    <property type="evidence" value="ECO:0007669"/>
    <property type="project" value="UniProtKB-KW"/>
</dbReference>
<dbReference type="AlphaFoldDB" id="A0A1S3KG66"/>
<dbReference type="Pfam" id="PF14604">
    <property type="entry name" value="SH3_9"/>
    <property type="match status" value="1"/>
</dbReference>
<dbReference type="CDD" id="cd11875">
    <property type="entry name" value="SH3_CD2AP-like_3"/>
    <property type="match status" value="1"/>
</dbReference>
<evidence type="ECO:0000313" key="8">
    <source>
        <dbReference type="RefSeq" id="XP_013421482.1"/>
    </source>
</evidence>
<dbReference type="SUPFAM" id="SSF50044">
    <property type="entry name" value="SH3-domain"/>
    <property type="match status" value="3"/>
</dbReference>
<evidence type="ECO:0000313" key="6">
    <source>
        <dbReference type="Proteomes" id="UP000085678"/>
    </source>
</evidence>
<dbReference type="RefSeq" id="XP_013421481.1">
    <property type="nucleotide sequence ID" value="XM_013566027.1"/>
</dbReference>
<proteinExistence type="predicted"/>
<gene>
    <name evidence="7 8" type="primary">LOC106181595</name>
</gene>
<dbReference type="PRINTS" id="PR00452">
    <property type="entry name" value="SH3DOMAIN"/>
</dbReference>
<feature type="domain" description="SH3" evidence="5">
    <location>
        <begin position="1"/>
        <end position="58"/>
    </location>
</feature>
<feature type="region of interest" description="Disordered" evidence="4">
    <location>
        <begin position="563"/>
        <end position="630"/>
    </location>
</feature>
<feature type="compositionally biased region" description="Basic and acidic residues" evidence="4">
    <location>
        <begin position="60"/>
        <end position="88"/>
    </location>
</feature>
<accession>A0A1S3KG66</accession>
<feature type="region of interest" description="Disordered" evidence="4">
    <location>
        <begin position="380"/>
        <end position="546"/>
    </location>
</feature>
<reference evidence="7 8" key="1">
    <citation type="submission" date="2025-04" db="UniProtKB">
        <authorList>
            <consortium name="RefSeq"/>
        </authorList>
    </citation>
    <scope>IDENTIFICATION</scope>
    <source>
        <tissue evidence="7 8">Gonads</tissue>
    </source>
</reference>
<keyword evidence="7 8" id="KW-0808">Transferase</keyword>
<feature type="domain" description="SH3" evidence="5">
    <location>
        <begin position="125"/>
        <end position="184"/>
    </location>
</feature>
<dbReference type="OrthoDB" id="10255964at2759"/>
<feature type="compositionally biased region" description="Basic and acidic residues" evidence="4">
    <location>
        <begin position="193"/>
        <end position="202"/>
    </location>
</feature>
<dbReference type="InterPro" id="IPR050384">
    <property type="entry name" value="Endophilin_SH3RF"/>
</dbReference>
<dbReference type="PANTHER" id="PTHR14167">
    <property type="entry name" value="SH3 DOMAIN-CONTAINING"/>
    <property type="match status" value="1"/>
</dbReference>
<dbReference type="SMART" id="SM00326">
    <property type="entry name" value="SH3"/>
    <property type="match status" value="3"/>
</dbReference>
<dbReference type="InterPro" id="IPR036028">
    <property type="entry name" value="SH3-like_dom_sf"/>
</dbReference>
<dbReference type="PRINTS" id="PR00499">
    <property type="entry name" value="P67PHOX"/>
</dbReference>
<dbReference type="InterPro" id="IPR001452">
    <property type="entry name" value="SH3_domain"/>
</dbReference>
<dbReference type="PROSITE" id="PS50002">
    <property type="entry name" value="SH3"/>
    <property type="match status" value="3"/>
</dbReference>
<keyword evidence="7 8" id="KW-0418">Kinase</keyword>
<keyword evidence="3" id="KW-0175">Coiled coil</keyword>
<feature type="compositionally biased region" description="Basic and acidic residues" evidence="4">
    <location>
        <begin position="440"/>
        <end position="453"/>
    </location>
</feature>
<evidence type="ECO:0000256" key="1">
    <source>
        <dbReference type="ARBA" id="ARBA00022443"/>
    </source>
</evidence>
<feature type="compositionally biased region" description="Basic and acidic residues" evidence="4">
    <location>
        <begin position="479"/>
        <end position="498"/>
    </location>
</feature>
<feature type="domain" description="SH3" evidence="5">
    <location>
        <begin position="313"/>
        <end position="374"/>
    </location>
</feature>
<feature type="coiled-coil region" evidence="3">
    <location>
        <begin position="633"/>
        <end position="673"/>
    </location>
</feature>
<dbReference type="PANTHER" id="PTHR14167:SF92">
    <property type="entry name" value="CIN85 AND CD2AP RELATED, ISOFORM J"/>
    <property type="match status" value="1"/>
</dbReference>
<dbReference type="FunFam" id="2.30.30.40:FF:000072">
    <property type="entry name" value="Unconventional Myosin IB"/>
    <property type="match status" value="2"/>
</dbReference>
<evidence type="ECO:0000256" key="4">
    <source>
        <dbReference type="SAM" id="MobiDB-lite"/>
    </source>
</evidence>
<evidence type="ECO:0000313" key="7">
    <source>
        <dbReference type="RefSeq" id="XP_013421481.1"/>
    </source>
</evidence>
<feature type="compositionally biased region" description="Basic and acidic residues" evidence="4">
    <location>
        <begin position="588"/>
        <end position="598"/>
    </location>
</feature>
<evidence type="ECO:0000256" key="2">
    <source>
        <dbReference type="PROSITE-ProRule" id="PRU00192"/>
    </source>
</evidence>
<sequence>MVECIVEFEYTAEQDDELTLKVGEVITNVVKQEGGWWEGELSGKKGMFPDNFVKEVVKHKEPQKEPMKEHIKSESHKEVEKKKDESHGKGHHIAALKDRLGDHAIHAGAPQPKAFAEMRRKSTNNRKLRAKATFSYTPENDDELKLEAGDIVEVLKEEEEGWWQGTVNGKNGVFPSNFVELLDGGKIEDLKAVADHEDEKSSESANDTTAMSEDKPAEEPPPEITGKKVKGVGLGNIFSGGPIKLRSTGALGKKPAELPKEPAKEIPMEPLKEHHAVSKKNSHNDDHRSSIRNKAPPPVPHERPPSLPPRDVKPIERARVLYSYSAENDDELNLAEGDVITILDKELEDGGWWKGELDGKIGVFPDNFVELLPPEEVLSQPKVAARNAEPHSAPKPRKPPPPMPAVPAVPAPQTKPLKEVNQHHHHHIKPPEKPPPPEVTKPETKFKKADNEKPAPALPAKKPLPPPIGKKPVPAKPTDLPKPKPVETKVNEGKDTVDSKTSVNNKPDVNHLDTIETTETLSHLTVNRPKNASKRPPSSAILHKDTELVEPLEPSWVKEVKRASIRDTSDGTTHVQHESHRKLHHHHKEPEKFPEKALPHVKRPPPPTVKHQDEEKEKEVTSPRSSTDDAKLIQELRQEMKEMKESTVSIEKYNDLKKDLNELKAQFMEFRNTSNKRILDLMNEVDEEKKIRLNTQVEIERIKKLVT</sequence>
<dbReference type="Proteomes" id="UP000085678">
    <property type="component" value="Unplaced"/>
</dbReference>
<dbReference type="GeneID" id="106181595"/>
<keyword evidence="1 2" id="KW-0728">SH3 domain</keyword>
<evidence type="ECO:0000256" key="3">
    <source>
        <dbReference type="SAM" id="Coils"/>
    </source>
</evidence>
<protein>
    <submittedName>
        <fullName evidence="7">SH3 domain-containing kinase-binding protein 1 isoform X1</fullName>
    </submittedName>
    <submittedName>
        <fullName evidence="8">SH3 domain-containing kinase-binding protein 1 isoform X2</fullName>
    </submittedName>
</protein>
<feature type="compositionally biased region" description="Basic and acidic residues" evidence="4">
    <location>
        <begin position="254"/>
        <end position="289"/>
    </location>
</feature>
<dbReference type="Gene3D" id="2.30.30.40">
    <property type="entry name" value="SH3 Domains"/>
    <property type="match status" value="3"/>
</dbReference>
<dbReference type="GO" id="GO:0007015">
    <property type="term" value="P:actin filament organization"/>
    <property type="evidence" value="ECO:0007669"/>
    <property type="project" value="TreeGrafter"/>
</dbReference>
<feature type="region of interest" description="Disordered" evidence="4">
    <location>
        <begin position="60"/>
        <end position="89"/>
    </location>
</feature>
<keyword evidence="6" id="KW-1185">Reference proteome</keyword>
<dbReference type="Pfam" id="PF07653">
    <property type="entry name" value="SH3_2"/>
    <property type="match status" value="1"/>
</dbReference>
<feature type="compositionally biased region" description="Pro residues" evidence="4">
    <location>
        <begin position="399"/>
        <end position="410"/>
    </location>
</feature>